<organism evidence="1 2">
    <name type="scientific">Paenibacillus harenae</name>
    <dbReference type="NCBI Taxonomy" id="306543"/>
    <lineage>
        <taxon>Bacteria</taxon>
        <taxon>Bacillati</taxon>
        <taxon>Bacillota</taxon>
        <taxon>Bacilli</taxon>
        <taxon>Bacillales</taxon>
        <taxon>Paenibacillaceae</taxon>
        <taxon>Paenibacillus</taxon>
    </lineage>
</organism>
<protein>
    <submittedName>
        <fullName evidence="1">Uncharacterized protein</fullName>
    </submittedName>
</protein>
<gene>
    <name evidence="1" type="ORF">J2T15_003758</name>
</gene>
<evidence type="ECO:0000313" key="2">
    <source>
        <dbReference type="Proteomes" id="UP001229346"/>
    </source>
</evidence>
<evidence type="ECO:0000313" key="1">
    <source>
        <dbReference type="EMBL" id="MDQ0114303.1"/>
    </source>
</evidence>
<name>A0ABT9U417_PAEHA</name>
<sequence length="75" mass="8475">MSIPEENNLVRFIGKDDDEIKQVAVFIEGKHGKIGIIRPSKPSTILDRKNFLESLAKIAVRVVVNEKTREAQDQT</sequence>
<dbReference type="EMBL" id="JAUSSU010000007">
    <property type="protein sequence ID" value="MDQ0114303.1"/>
    <property type="molecule type" value="Genomic_DNA"/>
</dbReference>
<comment type="caution">
    <text evidence="1">The sequence shown here is derived from an EMBL/GenBank/DDBJ whole genome shotgun (WGS) entry which is preliminary data.</text>
</comment>
<dbReference type="Proteomes" id="UP001229346">
    <property type="component" value="Unassembled WGS sequence"/>
</dbReference>
<proteinExistence type="predicted"/>
<accession>A0ABT9U417</accession>
<reference evidence="1 2" key="1">
    <citation type="submission" date="2023-07" db="EMBL/GenBank/DDBJ databases">
        <title>Sorghum-associated microbial communities from plants grown in Nebraska, USA.</title>
        <authorList>
            <person name="Schachtman D."/>
        </authorList>
    </citation>
    <scope>NUCLEOTIDE SEQUENCE [LARGE SCALE GENOMIC DNA]</scope>
    <source>
        <strain evidence="1 2">CC482</strain>
    </source>
</reference>
<keyword evidence="2" id="KW-1185">Reference proteome</keyword>